<dbReference type="GO" id="GO:0005886">
    <property type="term" value="C:plasma membrane"/>
    <property type="evidence" value="ECO:0007669"/>
    <property type="project" value="UniProtKB-SubCell"/>
</dbReference>
<evidence type="ECO:0000256" key="3">
    <source>
        <dbReference type="ARBA" id="ARBA00022475"/>
    </source>
</evidence>
<evidence type="ECO:0000256" key="8">
    <source>
        <dbReference type="ARBA" id="ARBA00023136"/>
    </source>
</evidence>
<organism evidence="12 13">
    <name type="scientific">Candidatus Falkowbacteria bacterium CG10_big_fil_rev_8_21_14_0_10_38_22</name>
    <dbReference type="NCBI Taxonomy" id="1974564"/>
    <lineage>
        <taxon>Bacteria</taxon>
        <taxon>Candidatus Falkowiibacteriota</taxon>
    </lineage>
</organism>
<dbReference type="AlphaFoldDB" id="A0A2M6WPI7"/>
<feature type="transmembrane region" description="Helical" evidence="9">
    <location>
        <begin position="567"/>
        <end position="589"/>
    </location>
</feature>
<dbReference type="InterPro" id="IPR022813">
    <property type="entry name" value="SecD/SecF_arch_bac"/>
</dbReference>
<accession>A0A2M6WPI7</accession>
<comment type="function">
    <text evidence="9">Part of the Sec protein translocase complex. Interacts with the SecYEG preprotein conducting channel. SecDF uses the proton motive force (PMF) to complete protein translocation after the ATP-dependent function of SecA.</text>
</comment>
<dbReference type="SUPFAM" id="SSF54534">
    <property type="entry name" value="FKBP-like"/>
    <property type="match status" value="2"/>
</dbReference>
<dbReference type="Gene3D" id="3.30.70.3400">
    <property type="match status" value="1"/>
</dbReference>
<evidence type="ECO:0000256" key="10">
    <source>
        <dbReference type="PROSITE-ProRule" id="PRU00278"/>
    </source>
</evidence>
<dbReference type="InterPro" id="IPR055344">
    <property type="entry name" value="SecD_SecF_C_bact"/>
</dbReference>
<evidence type="ECO:0000259" key="11">
    <source>
        <dbReference type="PROSITE" id="PS50198"/>
    </source>
</evidence>
<dbReference type="Pfam" id="PF21760">
    <property type="entry name" value="SecD_1st"/>
    <property type="match status" value="1"/>
</dbReference>
<evidence type="ECO:0000256" key="5">
    <source>
        <dbReference type="ARBA" id="ARBA00022927"/>
    </source>
</evidence>
<keyword evidence="5 9" id="KW-0653">Protein transport</keyword>
<dbReference type="InterPro" id="IPR054384">
    <property type="entry name" value="SecDF_P1_head"/>
</dbReference>
<dbReference type="NCBIfam" id="TIGR01129">
    <property type="entry name" value="secD"/>
    <property type="match status" value="1"/>
</dbReference>
<dbReference type="NCBIfam" id="TIGR00916">
    <property type="entry name" value="2A0604s01"/>
    <property type="match status" value="1"/>
</dbReference>
<dbReference type="Pfam" id="PF13616">
    <property type="entry name" value="Rotamase_3"/>
    <property type="match status" value="1"/>
</dbReference>
<dbReference type="Gene3D" id="3.30.1360.200">
    <property type="match status" value="1"/>
</dbReference>
<dbReference type="InterPro" id="IPR005791">
    <property type="entry name" value="SecD"/>
</dbReference>
<dbReference type="Gene3D" id="3.10.50.40">
    <property type="match status" value="2"/>
</dbReference>
<dbReference type="InterPro" id="IPR046357">
    <property type="entry name" value="PPIase_dom_sf"/>
</dbReference>
<dbReference type="InterPro" id="IPR000297">
    <property type="entry name" value="PPIase_PpiC"/>
</dbReference>
<dbReference type="InterPro" id="IPR048631">
    <property type="entry name" value="SecD_1st"/>
</dbReference>
<comment type="subunit">
    <text evidence="9">Forms a complex with SecF. Part of the essential Sec protein translocation apparatus which comprises SecA, SecYEG and auxiliary proteins SecDF. Other proteins may also be involved.</text>
</comment>
<keyword evidence="2 9" id="KW-0813">Transport</keyword>
<keyword evidence="3 9" id="KW-1003">Cell membrane</keyword>
<dbReference type="EMBL" id="PFAO01000071">
    <property type="protein sequence ID" value="PIT94699.1"/>
    <property type="molecule type" value="Genomic_DNA"/>
</dbReference>
<evidence type="ECO:0000313" key="12">
    <source>
        <dbReference type="EMBL" id="PIT94699.1"/>
    </source>
</evidence>
<feature type="transmembrane region" description="Helical" evidence="9">
    <location>
        <begin position="518"/>
        <end position="536"/>
    </location>
</feature>
<dbReference type="GO" id="GO:0043952">
    <property type="term" value="P:protein transport by the Sec complex"/>
    <property type="evidence" value="ECO:0007669"/>
    <property type="project" value="UniProtKB-UniRule"/>
</dbReference>
<dbReference type="PANTHER" id="PTHR30081:SF1">
    <property type="entry name" value="PROTEIN TRANSLOCASE SUBUNIT SECD"/>
    <property type="match status" value="1"/>
</dbReference>
<feature type="transmembrane region" description="Helical" evidence="9">
    <location>
        <begin position="641"/>
        <end position="660"/>
    </location>
</feature>
<feature type="transmembrane region" description="Helical" evidence="9">
    <location>
        <begin position="541"/>
        <end position="561"/>
    </location>
</feature>
<dbReference type="PANTHER" id="PTHR30081">
    <property type="entry name" value="PROTEIN-EXPORT MEMBRANE PROTEIN SEC"/>
    <property type="match status" value="1"/>
</dbReference>
<dbReference type="SUPFAM" id="SSF82866">
    <property type="entry name" value="Multidrug efflux transporter AcrB transmembrane domain"/>
    <property type="match status" value="1"/>
</dbReference>
<dbReference type="GO" id="GO:0065002">
    <property type="term" value="P:intracellular protein transmembrane transport"/>
    <property type="evidence" value="ECO:0007669"/>
    <property type="project" value="UniProtKB-UniRule"/>
</dbReference>
<protein>
    <recommendedName>
        <fullName evidence="9">Protein translocase subunit SecD</fullName>
    </recommendedName>
</protein>
<keyword evidence="6 9" id="KW-1133">Transmembrane helix</keyword>
<feature type="transmembrane region" description="Helical" evidence="9">
    <location>
        <begin position="20"/>
        <end position="41"/>
    </location>
</feature>
<comment type="subcellular location">
    <subcellularLocation>
        <location evidence="1 9">Cell membrane</location>
        <topology evidence="1 9">Multi-pass membrane protein</topology>
    </subcellularLocation>
</comment>
<dbReference type="GO" id="GO:0006605">
    <property type="term" value="P:protein targeting"/>
    <property type="evidence" value="ECO:0007669"/>
    <property type="project" value="UniProtKB-UniRule"/>
</dbReference>
<feature type="domain" description="PpiC" evidence="11">
    <location>
        <begin position="158"/>
        <end position="251"/>
    </location>
</feature>
<sequence length="688" mass="76104">MAENFLQKLFQPSQRGKHWWIFVFVIILTLIAGLIDFGQYYNKAVARYKLPLPQTKEIPFRLGLDLLGGTQLVYQADVSAVSATDRNSAVEGVRDVIERRINVFGVSEPNVQVNKTSGGDYRILVELAGIKDIKEAIKMIGETPLLEFKEQNPGVRQLTDEENQQLADYNKQAETKAEEILGKVLSGGDFAALAKQYSEDEKTKEASGDLGWVTTNDQPELVELAKKIPVGKTSTDLTTSGLGYEIIKLEGKRDKTDAFTNQPVQEVKAQHLLICFTGATNCESGLVKEEAYEKIKKLKEQANAENFVSLVKQNSTEPNARETGGDLGWFDHSAMVKPFADAVFAQETSTISDIVETEFGYHLIFKQAERKIEEYQIRHILVKTKTEEDIIGKQSEWKNTELTGKNLTKAVVEFNPNDNSPEVSLAFDAEGAKMFEDITIRNVSKPVAIYLDGYPISVPTVNEKISGGKAVITGKFNIQEAKLLAQRLNAGALPVPINLVNQQTIGPSLGQKSVVDSLRAGIIGFLIIALFMILFYRLPGLLSVFALLIYSLLVMAIFKLWPVTITLAGVAGFIISIGMAVDANILIFARMKEEIASGKPLAKSIEEGFKRAWTSIRDSNISTLITCFILIQFTTSVVKGFAITLALGVLTSMFTAIFITRNFLTLIPSQWLENKHWLITSGKSANNK</sequence>
<dbReference type="InterPro" id="IPR048634">
    <property type="entry name" value="SecD_SecF_C"/>
</dbReference>
<feature type="domain" description="PpiC" evidence="11">
    <location>
        <begin position="264"/>
        <end position="368"/>
    </location>
</feature>
<name>A0A2M6WPI7_9BACT</name>
<dbReference type="HAMAP" id="MF_01463_B">
    <property type="entry name" value="SecD_B"/>
    <property type="match status" value="1"/>
</dbReference>
<keyword evidence="4 9" id="KW-0812">Transmembrane</keyword>
<dbReference type="PROSITE" id="PS50198">
    <property type="entry name" value="PPIC_PPIASE_2"/>
    <property type="match status" value="2"/>
</dbReference>
<comment type="caution">
    <text evidence="12">The sequence shown here is derived from an EMBL/GenBank/DDBJ whole genome shotgun (WGS) entry which is preliminary data.</text>
</comment>
<comment type="similarity">
    <text evidence="9">Belongs to the SecD/SecF family. SecD subfamily.</text>
</comment>
<evidence type="ECO:0000313" key="13">
    <source>
        <dbReference type="Proteomes" id="UP000228964"/>
    </source>
</evidence>
<evidence type="ECO:0000256" key="7">
    <source>
        <dbReference type="ARBA" id="ARBA00023010"/>
    </source>
</evidence>
<evidence type="ECO:0000256" key="1">
    <source>
        <dbReference type="ARBA" id="ARBA00004651"/>
    </source>
</evidence>
<proteinExistence type="inferred from homology"/>
<gene>
    <name evidence="9 12" type="primary">secD</name>
    <name evidence="12" type="ORF">COT96_02830</name>
</gene>
<keyword evidence="8 9" id="KW-0472">Membrane</keyword>
<dbReference type="Proteomes" id="UP000228964">
    <property type="component" value="Unassembled WGS sequence"/>
</dbReference>
<reference evidence="13" key="1">
    <citation type="submission" date="2017-09" db="EMBL/GenBank/DDBJ databases">
        <title>Depth-based differentiation of microbial function through sediment-hosted aquifers and enrichment of novel symbionts in the deep terrestrial subsurface.</title>
        <authorList>
            <person name="Probst A.J."/>
            <person name="Ladd B."/>
            <person name="Jarett J.K."/>
            <person name="Geller-Mcgrath D.E."/>
            <person name="Sieber C.M.K."/>
            <person name="Emerson J.B."/>
            <person name="Anantharaman K."/>
            <person name="Thomas B.C."/>
            <person name="Malmstrom R."/>
            <person name="Stieglmeier M."/>
            <person name="Klingl A."/>
            <person name="Woyke T."/>
            <person name="Ryan C.M."/>
            <person name="Banfield J.F."/>
        </authorList>
    </citation>
    <scope>NUCLEOTIDE SEQUENCE [LARGE SCALE GENOMIC DNA]</scope>
</reference>
<keyword evidence="7 9" id="KW-0811">Translocation</keyword>
<keyword evidence="10" id="KW-0697">Rotamase</keyword>
<dbReference type="Pfam" id="PF02355">
    <property type="entry name" value="SecD_SecF_C"/>
    <property type="match status" value="1"/>
</dbReference>
<evidence type="ECO:0000256" key="4">
    <source>
        <dbReference type="ARBA" id="ARBA00022692"/>
    </source>
</evidence>
<keyword evidence="10" id="KW-0413">Isomerase</keyword>
<dbReference type="Pfam" id="PF22599">
    <property type="entry name" value="SecDF_P1_head"/>
    <property type="match status" value="1"/>
</dbReference>
<evidence type="ECO:0000256" key="2">
    <source>
        <dbReference type="ARBA" id="ARBA00022448"/>
    </source>
</evidence>
<dbReference type="GO" id="GO:0003755">
    <property type="term" value="F:peptidyl-prolyl cis-trans isomerase activity"/>
    <property type="evidence" value="ECO:0007669"/>
    <property type="project" value="UniProtKB-KW"/>
</dbReference>
<evidence type="ECO:0000256" key="9">
    <source>
        <dbReference type="HAMAP-Rule" id="MF_01463"/>
    </source>
</evidence>
<evidence type="ECO:0000256" key="6">
    <source>
        <dbReference type="ARBA" id="ARBA00022989"/>
    </source>
</evidence>
<dbReference type="GO" id="GO:0015450">
    <property type="term" value="F:protein-transporting ATPase activity"/>
    <property type="evidence" value="ECO:0007669"/>
    <property type="project" value="InterPro"/>
</dbReference>
<dbReference type="Gene3D" id="1.20.1640.10">
    <property type="entry name" value="Multidrug efflux transporter AcrB transmembrane domain"/>
    <property type="match status" value="1"/>
</dbReference>
<comment type="caution">
    <text evidence="9">Lacks conserved residue(s) required for the propagation of feature annotation.</text>
</comment>